<dbReference type="SMART" id="SM00184">
    <property type="entry name" value="RING"/>
    <property type="match status" value="1"/>
</dbReference>
<protein>
    <recommendedName>
        <fullName evidence="3">RING-type domain-containing protein</fullName>
    </recommendedName>
</protein>
<dbReference type="PROSITE" id="PS50089">
    <property type="entry name" value="ZF_RING_2"/>
    <property type="match status" value="1"/>
</dbReference>
<dbReference type="InterPro" id="IPR013083">
    <property type="entry name" value="Znf_RING/FYVE/PHD"/>
</dbReference>
<evidence type="ECO:0000313" key="4">
    <source>
        <dbReference type="EMBL" id="CAD8530882.1"/>
    </source>
</evidence>
<evidence type="ECO:0000256" key="1">
    <source>
        <dbReference type="PROSITE-ProRule" id="PRU00175"/>
    </source>
</evidence>
<feature type="region of interest" description="Disordered" evidence="2">
    <location>
        <begin position="273"/>
        <end position="323"/>
    </location>
</feature>
<reference evidence="4" key="1">
    <citation type="submission" date="2021-01" db="EMBL/GenBank/DDBJ databases">
        <authorList>
            <person name="Corre E."/>
            <person name="Pelletier E."/>
            <person name="Niang G."/>
            <person name="Scheremetjew M."/>
            <person name="Finn R."/>
            <person name="Kale V."/>
            <person name="Holt S."/>
            <person name="Cochrane G."/>
            <person name="Meng A."/>
            <person name="Brown T."/>
            <person name="Cohen L."/>
        </authorList>
    </citation>
    <scope>NUCLEOTIDE SEQUENCE</scope>
    <source>
        <strain evidence="4">RCC1130</strain>
    </source>
</reference>
<proteinExistence type="predicted"/>
<dbReference type="Gene3D" id="3.30.40.10">
    <property type="entry name" value="Zinc/RING finger domain, C3HC4 (zinc finger)"/>
    <property type="match status" value="1"/>
</dbReference>
<evidence type="ECO:0000256" key="2">
    <source>
        <dbReference type="SAM" id="MobiDB-lite"/>
    </source>
</evidence>
<dbReference type="EMBL" id="HBER01012308">
    <property type="protein sequence ID" value="CAD8530882.1"/>
    <property type="molecule type" value="Transcribed_RNA"/>
</dbReference>
<gene>
    <name evidence="4" type="ORF">CLEP1334_LOCUS6134</name>
</gene>
<feature type="domain" description="RING-type" evidence="3">
    <location>
        <begin position="193"/>
        <end position="247"/>
    </location>
</feature>
<name>A0A7S0NRV9_9EUKA</name>
<accession>A0A7S0NRV9</accession>
<dbReference type="GO" id="GO:0008270">
    <property type="term" value="F:zinc ion binding"/>
    <property type="evidence" value="ECO:0007669"/>
    <property type="project" value="UniProtKB-KW"/>
</dbReference>
<keyword evidence="1" id="KW-0863">Zinc-finger</keyword>
<dbReference type="InterPro" id="IPR001841">
    <property type="entry name" value="Znf_RING"/>
</dbReference>
<evidence type="ECO:0000259" key="3">
    <source>
        <dbReference type="PROSITE" id="PS50089"/>
    </source>
</evidence>
<organism evidence="4">
    <name type="scientific">Calcidiscus leptoporus</name>
    <dbReference type="NCBI Taxonomy" id="127549"/>
    <lineage>
        <taxon>Eukaryota</taxon>
        <taxon>Haptista</taxon>
        <taxon>Haptophyta</taxon>
        <taxon>Prymnesiophyceae</taxon>
        <taxon>Coccolithales</taxon>
        <taxon>Calcidiscaceae</taxon>
        <taxon>Calcidiscus</taxon>
    </lineage>
</organism>
<dbReference type="SUPFAM" id="SSF57850">
    <property type="entry name" value="RING/U-box"/>
    <property type="match status" value="1"/>
</dbReference>
<keyword evidence="1" id="KW-0479">Metal-binding</keyword>
<keyword evidence="1" id="KW-0862">Zinc</keyword>
<feature type="compositionally biased region" description="Low complexity" evidence="2">
    <location>
        <begin position="280"/>
        <end position="307"/>
    </location>
</feature>
<sequence>MRLRLCLDECLRVCRLCGCCEPEEAADFPSQSLLASSHTEQAMVSASRSATARVENSAPPLLCVETPAAPPAALPPSAHIGAAAPAARAPAAPRASSSADGTECTIKHCSCAEGGSTSDSSTSCGSVPSSEVLQGALPPSAAPAAEALTRVDAVHSRDSGTVDSLEAYNQLLGPAGDDSRASAEREQLFVETCAICCGELVLGPQQAITRLRIPPGELPRHFECGHALHSDCFAIYVVSAGRSCPICALDRGAAARAQQQICAASGGGECGGGGGECGGERSPTSAAASAPRGADSDAASACSADADGGWDGGSEAEAEEMHPDELEMLAAMERQEELDVLEAMHASLASFTAAQPPPRQH</sequence>
<dbReference type="AlphaFoldDB" id="A0A7S0NRV9"/>